<evidence type="ECO:0000256" key="1">
    <source>
        <dbReference type="ARBA" id="ARBA00001913"/>
    </source>
</evidence>
<keyword evidence="5" id="KW-1185">Reference proteome</keyword>
<keyword evidence="3" id="KW-0106">Calcium</keyword>
<gene>
    <name evidence="4" type="ORF">SAMN04488057_10863</name>
</gene>
<evidence type="ECO:0000313" key="5">
    <source>
        <dbReference type="Proteomes" id="UP000184513"/>
    </source>
</evidence>
<dbReference type="GO" id="GO:0030246">
    <property type="term" value="F:carbohydrate binding"/>
    <property type="evidence" value="ECO:0007669"/>
    <property type="project" value="InterPro"/>
</dbReference>
<name>A0A1M7PD72_9BACT</name>
<dbReference type="Proteomes" id="UP000184513">
    <property type="component" value="Unassembled WGS sequence"/>
</dbReference>
<dbReference type="GO" id="GO:0005975">
    <property type="term" value="P:carbohydrate metabolic process"/>
    <property type="evidence" value="ECO:0007669"/>
    <property type="project" value="InterPro"/>
</dbReference>
<dbReference type="InterPro" id="IPR037481">
    <property type="entry name" value="LacX"/>
</dbReference>
<evidence type="ECO:0000313" key="4">
    <source>
        <dbReference type="EMBL" id="SHN14852.1"/>
    </source>
</evidence>
<sequence length="297" mass="33761">MSEAAVYTLKNESVEASISSLGAECISLKYRGLEYLWQADPAVWGRHAPVLFPIVGRLKNDSYQHAGQTYSLNQHGFARDCSFQLLEHSEQHLSLVLNADRESLKRFPFDFELIVRYTLSDSRLQVDYRVNNPSAGQELFFSIGAHPGFRCPLLPDRERFEDYELDFGKQSLSSLPIYALENGLIGRKRKKLDLKQGKLPMGYDLFRHDALIFDVQSFTGLRIRSKKTGKGYAMQFPDFRWLGLWTKEDNAGFVCIEPWNGIADTTDHDGELKSKLGIIRLSPGSFHAATYQVELLG</sequence>
<protein>
    <submittedName>
        <fullName evidence="4">Galactose mutarotase</fullName>
    </submittedName>
</protein>
<dbReference type="AlphaFoldDB" id="A0A1M7PD72"/>
<dbReference type="OrthoDB" id="9795355at2"/>
<dbReference type="GO" id="GO:0016853">
    <property type="term" value="F:isomerase activity"/>
    <property type="evidence" value="ECO:0007669"/>
    <property type="project" value="InterPro"/>
</dbReference>
<dbReference type="Pfam" id="PF01263">
    <property type="entry name" value="Aldose_epim"/>
    <property type="match status" value="1"/>
</dbReference>
<dbReference type="Gene3D" id="2.70.98.10">
    <property type="match status" value="1"/>
</dbReference>
<dbReference type="PANTHER" id="PTHR11122:SF13">
    <property type="entry name" value="GLUCOSE-6-PHOSPHATE 1-EPIMERASE"/>
    <property type="match status" value="1"/>
</dbReference>
<dbReference type="InterPro" id="IPR011013">
    <property type="entry name" value="Gal_mutarotase_sf_dom"/>
</dbReference>
<accession>A0A1M7PD72</accession>
<dbReference type="InterPro" id="IPR008183">
    <property type="entry name" value="Aldose_1/G6P_1-epimerase"/>
</dbReference>
<evidence type="ECO:0000256" key="2">
    <source>
        <dbReference type="ARBA" id="ARBA00011245"/>
    </source>
</evidence>
<evidence type="ECO:0000256" key="3">
    <source>
        <dbReference type="ARBA" id="ARBA00022837"/>
    </source>
</evidence>
<dbReference type="PANTHER" id="PTHR11122">
    <property type="entry name" value="APOSPORY-ASSOCIATED PROTEIN C-RELATED"/>
    <property type="match status" value="1"/>
</dbReference>
<dbReference type="EMBL" id="FRCY01000008">
    <property type="protein sequence ID" value="SHN14852.1"/>
    <property type="molecule type" value="Genomic_DNA"/>
</dbReference>
<dbReference type="InterPro" id="IPR014718">
    <property type="entry name" value="GH-type_carb-bd"/>
</dbReference>
<dbReference type="RefSeq" id="WP_073095197.1">
    <property type="nucleotide sequence ID" value="NZ_FRCY01000008.1"/>
</dbReference>
<dbReference type="SUPFAM" id="SSF74650">
    <property type="entry name" value="Galactose mutarotase-like"/>
    <property type="match status" value="1"/>
</dbReference>
<reference evidence="4 5" key="1">
    <citation type="submission" date="2016-11" db="EMBL/GenBank/DDBJ databases">
        <authorList>
            <person name="Jaros S."/>
            <person name="Januszkiewicz K."/>
            <person name="Wedrychowicz H."/>
        </authorList>
    </citation>
    <scope>NUCLEOTIDE SEQUENCE [LARGE SCALE GENOMIC DNA]</scope>
    <source>
        <strain evidence="4 5">CGMCC 1.6102</strain>
    </source>
</reference>
<dbReference type="CDD" id="cd09024">
    <property type="entry name" value="Aldose_epim_lacX"/>
    <property type="match status" value="1"/>
</dbReference>
<comment type="cofactor">
    <cofactor evidence="1">
        <name>Ca(2+)</name>
        <dbReference type="ChEBI" id="CHEBI:29108"/>
    </cofactor>
</comment>
<comment type="subunit">
    <text evidence="2">Monomer.</text>
</comment>
<dbReference type="STRING" id="388280.SAMN04488057_10863"/>
<proteinExistence type="predicted"/>
<organism evidence="4 5">
    <name type="scientific">Cyclobacterium lianum</name>
    <dbReference type="NCBI Taxonomy" id="388280"/>
    <lineage>
        <taxon>Bacteria</taxon>
        <taxon>Pseudomonadati</taxon>
        <taxon>Bacteroidota</taxon>
        <taxon>Cytophagia</taxon>
        <taxon>Cytophagales</taxon>
        <taxon>Cyclobacteriaceae</taxon>
        <taxon>Cyclobacterium</taxon>
    </lineage>
</organism>